<dbReference type="HOGENOM" id="CLU_670356_0_0_7"/>
<evidence type="ECO:0000256" key="1">
    <source>
        <dbReference type="ARBA" id="ARBA00007137"/>
    </source>
</evidence>
<organism evidence="4 5">
    <name type="scientific">Desulfosudis oleivorans (strain DSM 6200 / JCM 39069 / Hxd3)</name>
    <name type="common">Desulfococcus oleovorans</name>
    <dbReference type="NCBI Taxonomy" id="96561"/>
    <lineage>
        <taxon>Bacteria</taxon>
        <taxon>Pseudomonadati</taxon>
        <taxon>Thermodesulfobacteriota</taxon>
        <taxon>Desulfobacteria</taxon>
        <taxon>Desulfobacterales</taxon>
        <taxon>Desulfosudaceae</taxon>
        <taxon>Desulfosudis</taxon>
    </lineage>
</organism>
<dbReference type="Pfam" id="PF06253">
    <property type="entry name" value="MTTB"/>
    <property type="match status" value="1"/>
</dbReference>
<comment type="similarity">
    <text evidence="1">Belongs to the trimethylamine methyltransferase family.</text>
</comment>
<accession>A8ZX57</accession>
<dbReference type="AlphaFoldDB" id="A8ZX57"/>
<dbReference type="Gene3D" id="3.20.20.480">
    <property type="entry name" value="Trimethylamine methyltransferase-like"/>
    <property type="match status" value="1"/>
</dbReference>
<dbReference type="GO" id="GO:0032259">
    <property type="term" value="P:methylation"/>
    <property type="evidence" value="ECO:0007669"/>
    <property type="project" value="UniProtKB-KW"/>
</dbReference>
<dbReference type="GO" id="GO:0008168">
    <property type="term" value="F:methyltransferase activity"/>
    <property type="evidence" value="ECO:0007669"/>
    <property type="project" value="UniProtKB-KW"/>
</dbReference>
<dbReference type="eggNOG" id="COG5598">
    <property type="taxonomic scope" value="Bacteria"/>
</dbReference>
<dbReference type="KEGG" id="dol:Dole_1106"/>
<dbReference type="InterPro" id="IPR038601">
    <property type="entry name" value="MttB-like_sf"/>
</dbReference>
<evidence type="ECO:0000313" key="5">
    <source>
        <dbReference type="Proteomes" id="UP000008561"/>
    </source>
</evidence>
<keyword evidence="3 4" id="KW-0808">Transferase</keyword>
<keyword evidence="5" id="KW-1185">Reference proteome</keyword>
<evidence type="ECO:0000256" key="3">
    <source>
        <dbReference type="ARBA" id="ARBA00022679"/>
    </source>
</evidence>
<dbReference type="EMBL" id="CP000859">
    <property type="protein sequence ID" value="ABW66913.1"/>
    <property type="molecule type" value="Genomic_DNA"/>
</dbReference>
<protein>
    <submittedName>
        <fullName evidence="4">Trimethylamine:corrinoid methyltransferase-like protein</fullName>
    </submittedName>
</protein>
<dbReference type="InterPro" id="IPR010426">
    <property type="entry name" value="MTTB_MeTrfase"/>
</dbReference>
<sequence>MFAGRYRHSKEARLNSEQVNHSERVLGKPTVEMLKQVHEDACWILENLGVGCRQPQMVEAFKALEAEGLVLIHENRIYLMRDLVDRCLGSTPGVADFFVPRNSFFVGGTAPYIYDDEKGLGGIMPTEDHVARIAQIAEKSRVVAGMGRGVKLADEVVQMNLMDAHCAKPLYFAVTSDAALERAVALHKKRGNVMVVFCLTRPPLEVNENFSEHFVKVVQAGLPVFISAMPMAGISAPFCYNGVLAMTHAEVLFGICVSQLLRPGAVCIHAGFPTIADPRIEYNPNYGLVSHNLLNILMTHLCLMLDLPAFQSACTTHEEHLTRRAYDDAKAGQAMCLKYGFHMMRHTFSFLRYLIDFSIEKLERSIEILENTTPDDAPAVEMPVYDPRGMESIMHTGVGMYMEDPLTTANFGKVFVD</sequence>
<dbReference type="Proteomes" id="UP000008561">
    <property type="component" value="Chromosome"/>
</dbReference>
<proteinExistence type="inferred from homology"/>
<keyword evidence="2 4" id="KW-0489">Methyltransferase</keyword>
<reference evidence="4 5" key="1">
    <citation type="submission" date="2007-10" db="EMBL/GenBank/DDBJ databases">
        <title>Complete sequence of Desulfococcus oleovorans Hxd3.</title>
        <authorList>
            <consortium name="US DOE Joint Genome Institute"/>
            <person name="Copeland A."/>
            <person name="Lucas S."/>
            <person name="Lapidus A."/>
            <person name="Barry K."/>
            <person name="Glavina del Rio T."/>
            <person name="Dalin E."/>
            <person name="Tice H."/>
            <person name="Pitluck S."/>
            <person name="Kiss H."/>
            <person name="Brettin T."/>
            <person name="Bruce D."/>
            <person name="Detter J.C."/>
            <person name="Han C."/>
            <person name="Schmutz J."/>
            <person name="Larimer F."/>
            <person name="Land M."/>
            <person name="Hauser L."/>
            <person name="Kyrpides N."/>
            <person name="Kim E."/>
            <person name="Wawrik B."/>
            <person name="Richardson P."/>
        </authorList>
    </citation>
    <scope>NUCLEOTIDE SEQUENCE [LARGE SCALE GENOMIC DNA]</scope>
    <source>
        <strain evidence="5">DSM 6200 / JCM 39069 / Hxd3</strain>
    </source>
</reference>
<gene>
    <name evidence="4" type="ordered locus">Dole_1106</name>
</gene>
<evidence type="ECO:0000313" key="4">
    <source>
        <dbReference type="EMBL" id="ABW66913.1"/>
    </source>
</evidence>
<dbReference type="GO" id="GO:0015948">
    <property type="term" value="P:methanogenesis"/>
    <property type="evidence" value="ECO:0007669"/>
    <property type="project" value="InterPro"/>
</dbReference>
<dbReference type="STRING" id="96561.Dole_1106"/>
<evidence type="ECO:0000256" key="2">
    <source>
        <dbReference type="ARBA" id="ARBA00022603"/>
    </source>
</evidence>
<name>A8ZX57_DESOH</name>